<dbReference type="InterPro" id="IPR002885">
    <property type="entry name" value="PPR_rpt"/>
</dbReference>
<accession>A0A2I1ECY8</accession>
<dbReference type="Pfam" id="PF01535">
    <property type="entry name" value="PPR"/>
    <property type="match status" value="1"/>
</dbReference>
<reference evidence="1 2" key="1">
    <citation type="submission" date="2016-04" db="EMBL/GenBank/DDBJ databases">
        <title>Genome analyses suggest a sexual origin of heterokaryosis in a supposedly ancient asexual fungus.</title>
        <authorList>
            <person name="Ropars J."/>
            <person name="Sedzielewska K."/>
            <person name="Noel J."/>
            <person name="Charron P."/>
            <person name="Farinelli L."/>
            <person name="Marton T."/>
            <person name="Kruger M."/>
            <person name="Pelin A."/>
            <person name="Brachmann A."/>
            <person name="Corradi N."/>
        </authorList>
    </citation>
    <scope>NUCLEOTIDE SEQUENCE [LARGE SCALE GENOMIC DNA]</scope>
    <source>
        <strain evidence="1 2">A5</strain>
    </source>
</reference>
<reference evidence="1 2" key="2">
    <citation type="submission" date="2017-09" db="EMBL/GenBank/DDBJ databases">
        <title>Extensive intraspecific genome diversity in a model arbuscular mycorrhizal fungus.</title>
        <authorList>
            <person name="Chen E.C."/>
            <person name="Morin E."/>
            <person name="Beaudet D."/>
            <person name="Noel J."/>
            <person name="Ndikumana S."/>
            <person name="Charron P."/>
            <person name="St-Onge C."/>
            <person name="Giorgi J."/>
            <person name="Grigoriev I.V."/>
            <person name="Roux C."/>
            <person name="Martin F.M."/>
            <person name="Corradi N."/>
        </authorList>
    </citation>
    <scope>NUCLEOTIDE SEQUENCE [LARGE SCALE GENOMIC DNA]</scope>
    <source>
        <strain evidence="1 2">A5</strain>
    </source>
</reference>
<dbReference type="Gene3D" id="1.25.40.10">
    <property type="entry name" value="Tetratricopeptide repeat domain"/>
    <property type="match status" value="2"/>
</dbReference>
<dbReference type="NCBIfam" id="TIGR00756">
    <property type="entry name" value="PPR"/>
    <property type="match status" value="1"/>
</dbReference>
<organism evidence="1 2">
    <name type="scientific">Rhizophagus irregularis</name>
    <dbReference type="NCBI Taxonomy" id="588596"/>
    <lineage>
        <taxon>Eukaryota</taxon>
        <taxon>Fungi</taxon>
        <taxon>Fungi incertae sedis</taxon>
        <taxon>Mucoromycota</taxon>
        <taxon>Glomeromycotina</taxon>
        <taxon>Glomeromycetes</taxon>
        <taxon>Glomerales</taxon>
        <taxon>Glomeraceae</taxon>
        <taxon>Rhizophagus</taxon>
    </lineage>
</organism>
<gene>
    <name evidence="1" type="ORF">RhiirA5_496903</name>
</gene>
<dbReference type="OrthoDB" id="185373at2759"/>
<dbReference type="VEuPathDB" id="FungiDB:RhiirFUN_022006"/>
<proteinExistence type="predicted"/>
<dbReference type="VEuPathDB" id="FungiDB:FUN_010151"/>
<dbReference type="PANTHER" id="PTHR46862:SF3">
    <property type="entry name" value="OS07G0661900 PROTEIN"/>
    <property type="match status" value="1"/>
</dbReference>
<protein>
    <submittedName>
        <fullName evidence="1">Uncharacterized protein</fullName>
    </submittedName>
</protein>
<dbReference type="Proteomes" id="UP000232722">
    <property type="component" value="Unassembled WGS sequence"/>
</dbReference>
<name>A0A2I1ECY8_9GLOM</name>
<dbReference type="AlphaFoldDB" id="A0A2I1ECY8"/>
<comment type="caution">
    <text evidence="1">The sequence shown here is derived from an EMBL/GenBank/DDBJ whole genome shotgun (WGS) entry which is preliminary data.</text>
</comment>
<dbReference type="Pfam" id="PF13041">
    <property type="entry name" value="PPR_2"/>
    <property type="match status" value="1"/>
</dbReference>
<dbReference type="EMBL" id="LLXJ01000247">
    <property type="protein sequence ID" value="PKC12491.1"/>
    <property type="molecule type" value="Genomic_DNA"/>
</dbReference>
<dbReference type="InterPro" id="IPR011990">
    <property type="entry name" value="TPR-like_helical_dom_sf"/>
</dbReference>
<dbReference type="PANTHER" id="PTHR46862">
    <property type="entry name" value="OS07G0661900 PROTEIN"/>
    <property type="match status" value="1"/>
</dbReference>
<dbReference type="VEuPathDB" id="FungiDB:RhiirA1_534223"/>
<sequence length="652" mass="76411">MHSLNIRNLYVFLFEFKPIQPIRQHIQYHSQILHTRQFNTANCRGYPTSIETNNNGSNGVGNSFHSYYKQYQNTRNKSNSSLSFYNSLPNKNAFIQALRKQLNEDVKIKPKICKEKIKIKSQMEVVKAIGLINEMITKDTINQLTSSHILSFYMKFNSLYFTKPFYLDLISYLLRQCSKHDRLDLVNVIFARFVHDVDMSSRKHVLVAFVIKVWNVMAKIYADKGQPEEVISIYKAMSQYGTFPNVKTYSTLIKSAAKANDPYKCFEFLEKIISRGEKTNSATLNFLLKACLSSKDANIQENADIIIELMSHWKIGPNGTTFLILLQHCKNHEQLEDIWNKTLKYRLCKNKRLQEEIIKICCTKLSFNKSLTYENQHNMKNMKDGISKCFDYFLRFYRISRGEIPLEIYNTLLKYCTMKGDIFRSMRILEMMWEKNLEPKKSLYKNLFDSIHDNTINNRTYTWRLIEGMFFKPKTIKLQKSLLSSMILTLGRLRDVRGIMEFYQELLKNNTNYHDSFMNRTNNIPMDIKLYNIFMKAISECKYGPLSFMEMIKYTPIGLQLNHISVKYLFSSIQTKKDIKSFGSTLFEFVIKQEIILSKDVLEDIIRNTVRNISDTVGYGDIIIKQLVNEIISVQEGKDLLDCLNILETPLN</sequence>
<evidence type="ECO:0000313" key="2">
    <source>
        <dbReference type="Proteomes" id="UP000232722"/>
    </source>
</evidence>
<dbReference type="PROSITE" id="PS51375">
    <property type="entry name" value="PPR"/>
    <property type="match status" value="2"/>
</dbReference>
<evidence type="ECO:0000313" key="1">
    <source>
        <dbReference type="EMBL" id="PKC12491.1"/>
    </source>
</evidence>